<name>A0A843V0A7_COLES</name>
<feature type="region of interest" description="Disordered" evidence="1">
    <location>
        <begin position="357"/>
        <end position="377"/>
    </location>
</feature>
<dbReference type="Proteomes" id="UP000652761">
    <property type="component" value="Unassembled WGS sequence"/>
</dbReference>
<keyword evidence="3" id="KW-1185">Reference proteome</keyword>
<evidence type="ECO:0000256" key="1">
    <source>
        <dbReference type="SAM" id="MobiDB-lite"/>
    </source>
</evidence>
<sequence>LLSQGKVLRLFTGRFGGLEVFLACSRCEDLAWSGGNDGRVSFFVKVGEFLLFLPNLRWLIERIGVVEEMSQKSLPSWAQNTCPFTVYERGSEGRRILNATVLHVVFLLPSLSDRRLHARRVSSAGQHADVSFGKVTAYPVAFRSRRRVLLSGGKVLRRFAGRFGGLEVFLACSCREDLAWSGGNAGRVLFFTFFAKAIRLVRARFDEFSLRGRYVERGKRCTSFVLRVLCEDLVDGIGVVVDQGLASRGSCWKLEKSTSRDVDVDLFRREVDGVIRCRQSLGEDLDGVVVAVRFFMDAKQQTLVESYFVVRGRLSRFEELCLSVVGLVLLLHFFSYPFEFRLVGFAPAKATTLGVATKSRHRDTSRSEGDLSCRRVL</sequence>
<protein>
    <submittedName>
        <fullName evidence="2">Uncharacterized protein</fullName>
    </submittedName>
</protein>
<gene>
    <name evidence="2" type="ORF">Taro_018833</name>
</gene>
<evidence type="ECO:0000313" key="2">
    <source>
        <dbReference type="EMBL" id="MQL86303.1"/>
    </source>
</evidence>
<comment type="caution">
    <text evidence="2">The sequence shown here is derived from an EMBL/GenBank/DDBJ whole genome shotgun (WGS) entry which is preliminary data.</text>
</comment>
<feature type="compositionally biased region" description="Basic and acidic residues" evidence="1">
    <location>
        <begin position="362"/>
        <end position="377"/>
    </location>
</feature>
<proteinExistence type="predicted"/>
<organism evidence="2 3">
    <name type="scientific">Colocasia esculenta</name>
    <name type="common">Wild taro</name>
    <name type="synonym">Arum esculentum</name>
    <dbReference type="NCBI Taxonomy" id="4460"/>
    <lineage>
        <taxon>Eukaryota</taxon>
        <taxon>Viridiplantae</taxon>
        <taxon>Streptophyta</taxon>
        <taxon>Embryophyta</taxon>
        <taxon>Tracheophyta</taxon>
        <taxon>Spermatophyta</taxon>
        <taxon>Magnoliopsida</taxon>
        <taxon>Liliopsida</taxon>
        <taxon>Araceae</taxon>
        <taxon>Aroideae</taxon>
        <taxon>Colocasieae</taxon>
        <taxon>Colocasia</taxon>
    </lineage>
</organism>
<accession>A0A843V0A7</accession>
<reference evidence="2" key="1">
    <citation type="submission" date="2017-07" db="EMBL/GenBank/DDBJ databases">
        <title>Taro Niue Genome Assembly and Annotation.</title>
        <authorList>
            <person name="Atibalentja N."/>
            <person name="Keating K."/>
            <person name="Fields C.J."/>
        </authorList>
    </citation>
    <scope>NUCLEOTIDE SEQUENCE</scope>
    <source>
        <strain evidence="2">Niue_2</strain>
        <tissue evidence="2">Leaf</tissue>
    </source>
</reference>
<dbReference type="EMBL" id="NMUH01000890">
    <property type="protein sequence ID" value="MQL86303.1"/>
    <property type="molecule type" value="Genomic_DNA"/>
</dbReference>
<feature type="non-terminal residue" evidence="2">
    <location>
        <position position="377"/>
    </location>
</feature>
<dbReference type="AlphaFoldDB" id="A0A843V0A7"/>
<evidence type="ECO:0000313" key="3">
    <source>
        <dbReference type="Proteomes" id="UP000652761"/>
    </source>
</evidence>